<organism evidence="1 2">
    <name type="scientific">Nocardia cerradoensis</name>
    <dbReference type="NCBI Taxonomy" id="85688"/>
    <lineage>
        <taxon>Bacteria</taxon>
        <taxon>Bacillati</taxon>
        <taxon>Actinomycetota</taxon>
        <taxon>Actinomycetes</taxon>
        <taxon>Mycobacteriales</taxon>
        <taxon>Nocardiaceae</taxon>
        <taxon>Nocardia</taxon>
    </lineage>
</organism>
<sequence>MTTPDVPTFAQVTDVTSTWRTLSDAQIAYANLLLQAAALWIRNRLPNIESDSPAAKIVSIEVVRAALQRDQLDGVPSGKKTRGSRSDEWTNVRTATIQELAQTLVFSQYHYQLLGIRQPSGPRYGMGSGLRGPDPIRLRGYDGMTGWGWG</sequence>
<protein>
    <recommendedName>
        <fullName evidence="3">Phage protein Gp19/Gp15/Gp42</fullName>
    </recommendedName>
</protein>
<accession>A0A231HCV1</accession>
<name>A0A231HCV1_9NOCA</name>
<evidence type="ECO:0000313" key="2">
    <source>
        <dbReference type="Proteomes" id="UP000215506"/>
    </source>
</evidence>
<proteinExistence type="predicted"/>
<dbReference type="EMBL" id="NGAF01000002">
    <property type="protein sequence ID" value="OXR46669.1"/>
    <property type="molecule type" value="Genomic_DNA"/>
</dbReference>
<dbReference type="RefSeq" id="WP_094024799.1">
    <property type="nucleotide sequence ID" value="NZ_NGAF01000002.1"/>
</dbReference>
<evidence type="ECO:0008006" key="3">
    <source>
        <dbReference type="Google" id="ProtNLM"/>
    </source>
</evidence>
<dbReference type="AlphaFoldDB" id="A0A231HCV1"/>
<gene>
    <name evidence="1" type="ORF">B7C42_01644</name>
</gene>
<evidence type="ECO:0000313" key="1">
    <source>
        <dbReference type="EMBL" id="OXR46669.1"/>
    </source>
</evidence>
<reference evidence="1 2" key="1">
    <citation type="submission" date="2017-07" db="EMBL/GenBank/DDBJ databases">
        <title>First draft Genome Sequence of Nocardia cerradoensis isolated from human infection.</title>
        <authorList>
            <person name="Carrasco G."/>
        </authorList>
    </citation>
    <scope>NUCLEOTIDE SEQUENCE [LARGE SCALE GENOMIC DNA]</scope>
    <source>
        <strain evidence="1 2">CNM20130759</strain>
    </source>
</reference>
<comment type="caution">
    <text evidence="1">The sequence shown here is derived from an EMBL/GenBank/DDBJ whole genome shotgun (WGS) entry which is preliminary data.</text>
</comment>
<keyword evidence="2" id="KW-1185">Reference proteome</keyword>
<dbReference type="Proteomes" id="UP000215506">
    <property type="component" value="Unassembled WGS sequence"/>
</dbReference>